<keyword evidence="4 8" id="KW-0808">Transferase</keyword>
<sequence>MVGPDFDGTLTEDEVRRQVSSARRIVVKVGSSSLSSASSGIDDDRVAALVDALAHAHDAGHDIVLISSGAIAAGLSPLGLRRRPRDLAHQQAAAAVGQGLLIQRYTEMFNARGILVGQVLLTVDDVTRQSNYANALRTLGTLLRMGVIPVINENDTVATHEIRFGDNDRLAALVAQLVRADALVLLSDIDALYTAHPEEPDSEAITFVPDVEELEVDTHRTGSAVGSGGMTTKLQAAQIATSAGIPTILANAVDASEVLAGRPVGTAFSPIDRRRPRRLLWLAHASLARGELHLDAGAVRAVTKRNASLLAAGITRVEGDFVAGDPVDLVAPNGEAIARGLVNFDAGQLPAMLGRNSHELAATFGVEYEREVVHRDALMLLNHVGGFS</sequence>
<comment type="subcellular location">
    <subcellularLocation>
        <location evidence="8">Cytoplasm</location>
    </subcellularLocation>
</comment>
<dbReference type="PROSITE" id="PS50890">
    <property type="entry name" value="PUA"/>
    <property type="match status" value="1"/>
</dbReference>
<dbReference type="HAMAP" id="MF_00456">
    <property type="entry name" value="ProB"/>
    <property type="match status" value="1"/>
</dbReference>
<organism evidence="10 11">
    <name type="scientific">Brooklawnia cerclae</name>
    <dbReference type="NCBI Taxonomy" id="349934"/>
    <lineage>
        <taxon>Bacteria</taxon>
        <taxon>Bacillati</taxon>
        <taxon>Actinomycetota</taxon>
        <taxon>Actinomycetes</taxon>
        <taxon>Propionibacteriales</taxon>
        <taxon>Propionibacteriaceae</taxon>
        <taxon>Brooklawnia</taxon>
    </lineage>
</organism>
<evidence type="ECO:0000256" key="8">
    <source>
        <dbReference type="HAMAP-Rule" id="MF_00456"/>
    </source>
</evidence>
<dbReference type="PIRSF" id="PIRSF000729">
    <property type="entry name" value="GK"/>
    <property type="match status" value="1"/>
</dbReference>
<keyword evidence="11" id="KW-1185">Reference proteome</keyword>
<comment type="catalytic activity">
    <reaction evidence="8">
        <text>L-glutamate + ATP = L-glutamyl 5-phosphate + ADP</text>
        <dbReference type="Rhea" id="RHEA:14877"/>
        <dbReference type="ChEBI" id="CHEBI:29985"/>
        <dbReference type="ChEBI" id="CHEBI:30616"/>
        <dbReference type="ChEBI" id="CHEBI:58274"/>
        <dbReference type="ChEBI" id="CHEBI:456216"/>
        <dbReference type="EC" id="2.7.2.11"/>
    </reaction>
</comment>
<dbReference type="CDD" id="cd21157">
    <property type="entry name" value="PUA_G5K"/>
    <property type="match status" value="1"/>
</dbReference>
<evidence type="ECO:0000313" key="10">
    <source>
        <dbReference type="EMBL" id="NIH57216.1"/>
    </source>
</evidence>
<evidence type="ECO:0000256" key="7">
    <source>
        <dbReference type="ARBA" id="ARBA00022840"/>
    </source>
</evidence>
<dbReference type="Pfam" id="PF01472">
    <property type="entry name" value="PUA"/>
    <property type="match status" value="1"/>
</dbReference>
<dbReference type="EC" id="2.7.2.11" evidence="8"/>
<dbReference type="PANTHER" id="PTHR43654:SF1">
    <property type="entry name" value="ISOPENTENYL PHOSPHATE KINASE"/>
    <property type="match status" value="1"/>
</dbReference>
<dbReference type="NCBIfam" id="TIGR01027">
    <property type="entry name" value="proB"/>
    <property type="match status" value="1"/>
</dbReference>
<reference evidence="10 11" key="1">
    <citation type="submission" date="2020-02" db="EMBL/GenBank/DDBJ databases">
        <title>Sequencing the genomes of 1000 actinobacteria strains.</title>
        <authorList>
            <person name="Klenk H.-P."/>
        </authorList>
    </citation>
    <scope>NUCLEOTIDE SEQUENCE [LARGE SCALE GENOMIC DNA]</scope>
    <source>
        <strain evidence="10 11">DSM 19609</strain>
    </source>
</reference>
<feature type="binding site" evidence="8">
    <location>
        <position position="167"/>
    </location>
    <ligand>
        <name>substrate</name>
    </ligand>
</feature>
<dbReference type="InterPro" id="IPR041739">
    <property type="entry name" value="G5K_ProB"/>
</dbReference>
<comment type="caution">
    <text evidence="10">The sequence shown here is derived from an EMBL/GenBank/DDBJ whole genome shotgun (WGS) entry which is preliminary data.</text>
</comment>
<name>A0ABX0SKH3_9ACTN</name>
<dbReference type="InterPro" id="IPR002478">
    <property type="entry name" value="PUA"/>
</dbReference>
<dbReference type="SUPFAM" id="SSF53633">
    <property type="entry name" value="Carbamate kinase-like"/>
    <property type="match status" value="1"/>
</dbReference>
<dbReference type="InterPro" id="IPR001048">
    <property type="entry name" value="Asp/Glu/Uridylate_kinase"/>
</dbReference>
<dbReference type="InterPro" id="IPR011529">
    <property type="entry name" value="Glu_5kinase"/>
</dbReference>
<feature type="domain" description="PUA" evidence="9">
    <location>
        <begin position="290"/>
        <end position="373"/>
    </location>
</feature>
<evidence type="ECO:0000256" key="1">
    <source>
        <dbReference type="ARBA" id="ARBA00022490"/>
    </source>
</evidence>
<dbReference type="InterPro" id="IPR036393">
    <property type="entry name" value="AceGlu_kinase-like_sf"/>
</dbReference>
<keyword evidence="2 8" id="KW-0028">Amino-acid biosynthesis</keyword>
<dbReference type="GO" id="GO:0004349">
    <property type="term" value="F:glutamate 5-kinase activity"/>
    <property type="evidence" value="ECO:0007669"/>
    <property type="project" value="UniProtKB-EC"/>
</dbReference>
<feature type="binding site" evidence="8">
    <location>
        <position position="28"/>
    </location>
    <ligand>
        <name>ATP</name>
        <dbReference type="ChEBI" id="CHEBI:30616"/>
    </ligand>
</feature>
<dbReference type="Gene3D" id="3.40.1160.10">
    <property type="entry name" value="Acetylglutamate kinase-like"/>
    <property type="match status" value="1"/>
</dbReference>
<comment type="pathway">
    <text evidence="8">Amino-acid biosynthesis; L-proline biosynthesis; L-glutamate 5-semialdehyde from L-glutamate: step 1/2.</text>
</comment>
<dbReference type="RefSeq" id="WP_341770082.1">
    <property type="nucleotide sequence ID" value="NZ_BAAAOO010000008.1"/>
</dbReference>
<evidence type="ECO:0000256" key="2">
    <source>
        <dbReference type="ARBA" id="ARBA00022605"/>
    </source>
</evidence>
<comment type="similarity">
    <text evidence="8">Belongs to the glutamate 5-kinase family.</text>
</comment>
<keyword evidence="6 8" id="KW-0418">Kinase</keyword>
<gene>
    <name evidence="8" type="primary">proB</name>
    <name evidence="10" type="ORF">FB473_001861</name>
</gene>
<dbReference type="Gene3D" id="2.30.130.10">
    <property type="entry name" value="PUA domain"/>
    <property type="match status" value="1"/>
</dbReference>
<dbReference type="SUPFAM" id="SSF88697">
    <property type="entry name" value="PUA domain-like"/>
    <property type="match status" value="1"/>
</dbReference>
<keyword evidence="7 8" id="KW-0067">ATP-binding</keyword>
<dbReference type="InterPro" id="IPR005715">
    <property type="entry name" value="Glu_5kinase/COase_Synthase"/>
</dbReference>
<evidence type="ECO:0000313" key="11">
    <source>
        <dbReference type="Proteomes" id="UP000749311"/>
    </source>
</evidence>
<dbReference type="InterPro" id="IPR015947">
    <property type="entry name" value="PUA-like_sf"/>
</dbReference>
<keyword evidence="1 8" id="KW-0963">Cytoplasm</keyword>
<dbReference type="PANTHER" id="PTHR43654">
    <property type="entry name" value="GLUTAMATE 5-KINASE"/>
    <property type="match status" value="1"/>
</dbReference>
<feature type="binding site" evidence="8">
    <location>
        <begin position="227"/>
        <end position="233"/>
    </location>
    <ligand>
        <name>ATP</name>
        <dbReference type="ChEBI" id="CHEBI:30616"/>
    </ligand>
</feature>
<evidence type="ECO:0000256" key="5">
    <source>
        <dbReference type="ARBA" id="ARBA00022741"/>
    </source>
</evidence>
<accession>A0ABX0SKH3</accession>
<dbReference type="EMBL" id="JAAMOZ010000001">
    <property type="protein sequence ID" value="NIH57216.1"/>
    <property type="molecule type" value="Genomic_DNA"/>
</dbReference>
<dbReference type="PRINTS" id="PR00474">
    <property type="entry name" value="GLU5KINASE"/>
</dbReference>
<dbReference type="Proteomes" id="UP000749311">
    <property type="component" value="Unassembled WGS sequence"/>
</dbReference>
<dbReference type="CDD" id="cd04242">
    <property type="entry name" value="AAK_G5K_ProB"/>
    <property type="match status" value="1"/>
</dbReference>
<keyword evidence="3 8" id="KW-0641">Proline biosynthesis</keyword>
<feature type="binding site" evidence="8">
    <location>
        <position position="68"/>
    </location>
    <ligand>
        <name>substrate</name>
    </ligand>
</feature>
<dbReference type="PROSITE" id="PS00902">
    <property type="entry name" value="GLUTAMATE_5_KINASE"/>
    <property type="match status" value="1"/>
</dbReference>
<comment type="function">
    <text evidence="8">Catalyzes the transfer of a phosphate group to glutamate to form L-glutamate 5-phosphate.</text>
</comment>
<keyword evidence="5 8" id="KW-0547">Nucleotide-binding</keyword>
<feature type="binding site" evidence="8">
    <location>
        <position position="155"/>
    </location>
    <ligand>
        <name>substrate</name>
    </ligand>
</feature>
<evidence type="ECO:0000259" key="9">
    <source>
        <dbReference type="SMART" id="SM00359"/>
    </source>
</evidence>
<dbReference type="SMART" id="SM00359">
    <property type="entry name" value="PUA"/>
    <property type="match status" value="1"/>
</dbReference>
<proteinExistence type="inferred from homology"/>
<evidence type="ECO:0000256" key="6">
    <source>
        <dbReference type="ARBA" id="ARBA00022777"/>
    </source>
</evidence>
<feature type="binding site" evidence="8">
    <location>
        <begin position="187"/>
        <end position="188"/>
    </location>
    <ligand>
        <name>ATP</name>
        <dbReference type="ChEBI" id="CHEBI:30616"/>
    </ligand>
</feature>
<evidence type="ECO:0000256" key="4">
    <source>
        <dbReference type="ARBA" id="ARBA00022679"/>
    </source>
</evidence>
<dbReference type="InterPro" id="IPR036974">
    <property type="entry name" value="PUA_sf"/>
</dbReference>
<protein>
    <recommendedName>
        <fullName evidence="8">Glutamate 5-kinase</fullName>
        <ecNumber evidence="8">2.7.2.11</ecNumber>
    </recommendedName>
    <alternativeName>
        <fullName evidence="8">Gamma-glutamyl kinase</fullName>
        <shortName evidence="8">GK</shortName>
    </alternativeName>
</protein>
<dbReference type="InterPro" id="IPR019797">
    <property type="entry name" value="Glutamate_5-kinase_CS"/>
</dbReference>
<dbReference type="InterPro" id="IPR001057">
    <property type="entry name" value="Glu/AcGlu_kinase"/>
</dbReference>
<dbReference type="Pfam" id="PF00696">
    <property type="entry name" value="AA_kinase"/>
    <property type="match status" value="1"/>
</dbReference>
<evidence type="ECO:0000256" key="3">
    <source>
        <dbReference type="ARBA" id="ARBA00022650"/>
    </source>
</evidence>